<dbReference type="InterPro" id="IPR050109">
    <property type="entry name" value="HTH-type_TetR-like_transc_reg"/>
</dbReference>
<name>A0ABS6HSS7_MYCGD</name>
<evidence type="ECO:0000313" key="5">
    <source>
        <dbReference type="Proteomes" id="UP000696413"/>
    </source>
</evidence>
<dbReference type="Gene3D" id="1.10.357.10">
    <property type="entry name" value="Tetracycline Repressor, domain 2"/>
    <property type="match status" value="1"/>
</dbReference>
<protein>
    <submittedName>
        <fullName evidence="4">TetR/AcrR family transcriptional regulator</fullName>
    </submittedName>
</protein>
<evidence type="ECO:0000313" key="4">
    <source>
        <dbReference type="EMBL" id="MBU8825258.1"/>
    </source>
</evidence>
<dbReference type="InterPro" id="IPR023772">
    <property type="entry name" value="DNA-bd_HTH_TetR-type_CS"/>
</dbReference>
<dbReference type="RefSeq" id="WP_214385429.1">
    <property type="nucleotide sequence ID" value="NZ_JAHBOK010000001.1"/>
</dbReference>
<dbReference type="Proteomes" id="UP000696413">
    <property type="component" value="Unassembled WGS sequence"/>
</dbReference>
<keyword evidence="5" id="KW-1185">Reference proteome</keyword>
<organism evidence="4 5">
    <name type="scientific">Mycolicibacterium goodii</name>
    <name type="common">Mycobacterium goodii</name>
    <dbReference type="NCBI Taxonomy" id="134601"/>
    <lineage>
        <taxon>Bacteria</taxon>
        <taxon>Bacillati</taxon>
        <taxon>Actinomycetota</taxon>
        <taxon>Actinomycetes</taxon>
        <taxon>Mycobacteriales</taxon>
        <taxon>Mycobacteriaceae</taxon>
        <taxon>Mycolicibacterium</taxon>
    </lineage>
</organism>
<evidence type="ECO:0000256" key="1">
    <source>
        <dbReference type="ARBA" id="ARBA00023125"/>
    </source>
</evidence>
<feature type="DNA-binding region" description="H-T-H motif" evidence="2">
    <location>
        <begin position="41"/>
        <end position="60"/>
    </location>
</feature>
<dbReference type="PANTHER" id="PTHR30055:SF226">
    <property type="entry name" value="HTH-TYPE TRANSCRIPTIONAL REGULATOR PKSA"/>
    <property type="match status" value="1"/>
</dbReference>
<dbReference type="PANTHER" id="PTHR30055">
    <property type="entry name" value="HTH-TYPE TRANSCRIPTIONAL REGULATOR RUTR"/>
    <property type="match status" value="1"/>
</dbReference>
<dbReference type="PRINTS" id="PR00455">
    <property type="entry name" value="HTHTETR"/>
</dbReference>
<accession>A0ABS6HSS7</accession>
<dbReference type="InterPro" id="IPR009057">
    <property type="entry name" value="Homeodomain-like_sf"/>
</dbReference>
<sequence>MVVAMNDAPRKKPRQQRSRETVEVVLEAAAQVFNREGLAATTNRIAERAGVSIGSVYQYFPNKRALLNALAQRHVQEASDRLDAVFTRLRRDAPAFDQAMRSILAAVVDLHHDRPGLHRLMHRVAAPRDDQLEAMQLFETRLAEEVAFHLVRCGRVPDPDDALAAARTVVHAVDAHLHRVLPHRDITQEAATDELVDLVERLLRR</sequence>
<dbReference type="InterPro" id="IPR041669">
    <property type="entry name" value="TetR_C_15"/>
</dbReference>
<evidence type="ECO:0000259" key="3">
    <source>
        <dbReference type="PROSITE" id="PS50977"/>
    </source>
</evidence>
<reference evidence="4 5" key="1">
    <citation type="submission" date="2021-05" db="EMBL/GenBank/DDBJ databases">
        <title>Draft Genome Sequences of Clinical Respiratory Isolates of Mycobacterium goodii Recovered in Ireland.</title>
        <authorList>
            <person name="Flanagan P.R."/>
            <person name="Mok S."/>
            <person name="Roycroft E."/>
            <person name="Rogers T.R."/>
            <person name="Fitzgibbon M."/>
        </authorList>
    </citation>
    <scope>NUCLEOTIDE SEQUENCE [LARGE SCALE GENOMIC DNA]</scope>
    <source>
        <strain evidence="4 5">14IE55</strain>
    </source>
</reference>
<dbReference type="Pfam" id="PF00440">
    <property type="entry name" value="TetR_N"/>
    <property type="match status" value="1"/>
</dbReference>
<feature type="domain" description="HTH tetR-type" evidence="3">
    <location>
        <begin position="19"/>
        <end position="78"/>
    </location>
</feature>
<dbReference type="EMBL" id="JAHBOM010000015">
    <property type="protein sequence ID" value="MBU8825258.1"/>
    <property type="molecule type" value="Genomic_DNA"/>
</dbReference>
<dbReference type="PROSITE" id="PS01081">
    <property type="entry name" value="HTH_TETR_1"/>
    <property type="match status" value="1"/>
</dbReference>
<dbReference type="PROSITE" id="PS50977">
    <property type="entry name" value="HTH_TETR_2"/>
    <property type="match status" value="1"/>
</dbReference>
<dbReference type="InterPro" id="IPR001647">
    <property type="entry name" value="HTH_TetR"/>
</dbReference>
<proteinExistence type="predicted"/>
<dbReference type="Pfam" id="PF17918">
    <property type="entry name" value="TetR_C_15"/>
    <property type="match status" value="1"/>
</dbReference>
<evidence type="ECO:0000256" key="2">
    <source>
        <dbReference type="PROSITE-ProRule" id="PRU00335"/>
    </source>
</evidence>
<dbReference type="SUPFAM" id="SSF46689">
    <property type="entry name" value="Homeodomain-like"/>
    <property type="match status" value="1"/>
</dbReference>
<comment type="caution">
    <text evidence="4">The sequence shown here is derived from an EMBL/GenBank/DDBJ whole genome shotgun (WGS) entry which is preliminary data.</text>
</comment>
<gene>
    <name evidence="4" type="ORF">KL859_20600</name>
</gene>
<keyword evidence="1 2" id="KW-0238">DNA-binding</keyword>